<dbReference type="KEGG" id="slac:SKTS_29360"/>
<gene>
    <name evidence="1" type="ORF">SKTS_29360</name>
</gene>
<name>A0A6F8VFC7_9PROT</name>
<keyword evidence="2" id="KW-1185">Reference proteome</keyword>
<reference evidence="2" key="1">
    <citation type="submission" date="2020-03" db="EMBL/GenBank/DDBJ databases">
        <title>Complete genome sequence of sulfur-oxidizing bacterium skT11.</title>
        <authorList>
            <person name="Kanda M."/>
            <person name="Kojima H."/>
            <person name="Fukui M."/>
        </authorList>
    </citation>
    <scope>NUCLEOTIDE SEQUENCE [LARGE SCALE GENOMIC DNA]</scope>
    <source>
        <strain evidence="2">skT11</strain>
    </source>
</reference>
<proteinExistence type="predicted"/>
<sequence length="84" mass="9136">MAATYHDRALTFALAVDLCSLWKHKTGKTVISVDDLIKIKEWISTSGTNILKYPTMLPLAASGLDDLIAENHQIGAPSASLLRI</sequence>
<dbReference type="Proteomes" id="UP000502260">
    <property type="component" value="Chromosome"/>
</dbReference>
<dbReference type="EMBL" id="AP022853">
    <property type="protein sequence ID" value="BCB28050.1"/>
    <property type="molecule type" value="Genomic_DNA"/>
</dbReference>
<accession>A0A6F8VFC7</accession>
<dbReference type="RefSeq" id="WP_173066772.1">
    <property type="nucleotide sequence ID" value="NZ_AP022853.1"/>
</dbReference>
<dbReference type="AlphaFoldDB" id="A0A6F8VFC7"/>
<evidence type="ECO:0000313" key="2">
    <source>
        <dbReference type="Proteomes" id="UP000502260"/>
    </source>
</evidence>
<organism evidence="1 2">
    <name type="scientific">Sulfurimicrobium lacus</name>
    <dbReference type="NCBI Taxonomy" id="2715678"/>
    <lineage>
        <taxon>Bacteria</taxon>
        <taxon>Pseudomonadati</taxon>
        <taxon>Pseudomonadota</taxon>
        <taxon>Betaproteobacteria</taxon>
        <taxon>Nitrosomonadales</taxon>
        <taxon>Sulfuricellaceae</taxon>
        <taxon>Sulfurimicrobium</taxon>
    </lineage>
</organism>
<protein>
    <submittedName>
        <fullName evidence="1">Uncharacterized protein</fullName>
    </submittedName>
</protein>
<evidence type="ECO:0000313" key="1">
    <source>
        <dbReference type="EMBL" id="BCB28050.1"/>
    </source>
</evidence>